<comment type="caution">
    <text evidence="2">The sequence shown here is derived from an EMBL/GenBank/DDBJ whole genome shotgun (WGS) entry which is preliminary data.</text>
</comment>
<feature type="compositionally biased region" description="Low complexity" evidence="1">
    <location>
        <begin position="65"/>
        <end position="74"/>
    </location>
</feature>
<proteinExistence type="predicted"/>
<sequence>MAGDNGGRLTTQQRWVRQWGRQDRNARRTPTLRGAGGTGSSAKRWSALRGNGGTAAAAQDREAQRTAAPAQRPAKNQQRARSETSVEQRRGGALSDRSIPDKTTIMDKAS</sequence>
<protein>
    <submittedName>
        <fullName evidence="2">Uncharacterized protein</fullName>
    </submittedName>
</protein>
<dbReference type="EMBL" id="JBBNAG010000009">
    <property type="protein sequence ID" value="KAK9104655.1"/>
    <property type="molecule type" value="Genomic_DNA"/>
</dbReference>
<feature type="region of interest" description="Disordered" evidence="1">
    <location>
        <begin position="1"/>
        <end position="110"/>
    </location>
</feature>
<evidence type="ECO:0000256" key="1">
    <source>
        <dbReference type="SAM" id="MobiDB-lite"/>
    </source>
</evidence>
<organism evidence="2 3">
    <name type="scientific">Stephania cephalantha</name>
    <dbReference type="NCBI Taxonomy" id="152367"/>
    <lineage>
        <taxon>Eukaryota</taxon>
        <taxon>Viridiplantae</taxon>
        <taxon>Streptophyta</taxon>
        <taxon>Embryophyta</taxon>
        <taxon>Tracheophyta</taxon>
        <taxon>Spermatophyta</taxon>
        <taxon>Magnoliopsida</taxon>
        <taxon>Ranunculales</taxon>
        <taxon>Menispermaceae</taxon>
        <taxon>Menispermoideae</taxon>
        <taxon>Cissampelideae</taxon>
        <taxon>Stephania</taxon>
    </lineage>
</organism>
<accession>A0AAP0I1I9</accession>
<feature type="compositionally biased region" description="Basic and acidic residues" evidence="1">
    <location>
        <begin position="80"/>
        <end position="90"/>
    </location>
</feature>
<dbReference type="Proteomes" id="UP001419268">
    <property type="component" value="Unassembled WGS sequence"/>
</dbReference>
<evidence type="ECO:0000313" key="3">
    <source>
        <dbReference type="Proteomes" id="UP001419268"/>
    </source>
</evidence>
<evidence type="ECO:0000313" key="2">
    <source>
        <dbReference type="EMBL" id="KAK9104655.1"/>
    </source>
</evidence>
<reference evidence="2 3" key="1">
    <citation type="submission" date="2024-01" db="EMBL/GenBank/DDBJ databases">
        <title>Genome assemblies of Stephania.</title>
        <authorList>
            <person name="Yang L."/>
        </authorList>
    </citation>
    <scope>NUCLEOTIDE SEQUENCE [LARGE SCALE GENOMIC DNA]</scope>
    <source>
        <strain evidence="2">JXDWG</strain>
        <tissue evidence="2">Leaf</tissue>
    </source>
</reference>
<keyword evidence="3" id="KW-1185">Reference proteome</keyword>
<gene>
    <name evidence="2" type="ORF">Scep_021499</name>
</gene>
<name>A0AAP0I1I9_9MAGN</name>
<dbReference type="AlphaFoldDB" id="A0AAP0I1I9"/>